<evidence type="ECO:0000313" key="2">
    <source>
        <dbReference type="Proteomes" id="UP000823844"/>
    </source>
</evidence>
<proteinExistence type="predicted"/>
<name>A0A9E2KSF3_9LACO</name>
<reference evidence="1" key="1">
    <citation type="journal article" date="2021" name="PeerJ">
        <title>Extensive microbial diversity within the chicken gut microbiome revealed by metagenomics and culture.</title>
        <authorList>
            <person name="Gilroy R."/>
            <person name="Ravi A."/>
            <person name="Getino M."/>
            <person name="Pursley I."/>
            <person name="Horton D.L."/>
            <person name="Alikhan N.F."/>
            <person name="Baker D."/>
            <person name="Gharbi K."/>
            <person name="Hall N."/>
            <person name="Watson M."/>
            <person name="Adriaenssens E.M."/>
            <person name="Foster-Nyarko E."/>
            <person name="Jarju S."/>
            <person name="Secka A."/>
            <person name="Antonio M."/>
            <person name="Oren A."/>
            <person name="Chaudhuri R.R."/>
            <person name="La Ragione R."/>
            <person name="Hildebrand F."/>
            <person name="Pallen M.J."/>
        </authorList>
    </citation>
    <scope>NUCLEOTIDE SEQUENCE</scope>
    <source>
        <strain evidence="1">F6-686</strain>
    </source>
</reference>
<accession>A0A9E2KSF3</accession>
<sequence length="56" mass="6631">MQLKKNGVYYANENLSQLLHPRDHLLEDEFTKAYRWMAEQMQEKISLPPKSVTVPI</sequence>
<protein>
    <submittedName>
        <fullName evidence="1">DUF3841 domain-containing protein</fullName>
    </submittedName>
</protein>
<comment type="caution">
    <text evidence="1">The sequence shown here is derived from an EMBL/GenBank/DDBJ whole genome shotgun (WGS) entry which is preliminary data.</text>
</comment>
<reference evidence="1" key="2">
    <citation type="submission" date="2021-04" db="EMBL/GenBank/DDBJ databases">
        <authorList>
            <person name="Gilroy R."/>
        </authorList>
    </citation>
    <scope>NUCLEOTIDE SEQUENCE</scope>
    <source>
        <strain evidence="1">F6-686</strain>
    </source>
</reference>
<dbReference type="AlphaFoldDB" id="A0A9E2KSF3"/>
<gene>
    <name evidence="1" type="ORF">H9806_08955</name>
</gene>
<organism evidence="1 2">
    <name type="scientific">Candidatus Lactobacillus pullistercoris</name>
    <dbReference type="NCBI Taxonomy" id="2838636"/>
    <lineage>
        <taxon>Bacteria</taxon>
        <taxon>Bacillati</taxon>
        <taxon>Bacillota</taxon>
        <taxon>Bacilli</taxon>
        <taxon>Lactobacillales</taxon>
        <taxon>Lactobacillaceae</taxon>
        <taxon>Lactobacillus</taxon>
    </lineage>
</organism>
<evidence type="ECO:0000313" key="1">
    <source>
        <dbReference type="EMBL" id="MBU3829224.1"/>
    </source>
</evidence>
<dbReference type="EMBL" id="JAHLFT010000118">
    <property type="protein sequence ID" value="MBU3829224.1"/>
    <property type="molecule type" value="Genomic_DNA"/>
</dbReference>
<dbReference type="Proteomes" id="UP000823844">
    <property type="component" value="Unassembled WGS sequence"/>
</dbReference>